<evidence type="ECO:0000313" key="1">
    <source>
        <dbReference type="EMBL" id="PYZ95736.1"/>
    </source>
</evidence>
<dbReference type="AlphaFoldDB" id="A0A2W0H538"/>
<accession>A0A2W0H538</accession>
<evidence type="ECO:0000313" key="2">
    <source>
        <dbReference type="Proteomes" id="UP000248066"/>
    </source>
</evidence>
<gene>
    <name evidence="1" type="primary">yutH</name>
    <name evidence="1" type="ORF">CR205_15185</name>
</gene>
<name>A0A2W0H538_9BACI</name>
<dbReference type="PANTHER" id="PTHR39179">
    <property type="entry name" value="SPORE COAT PROTEIN I"/>
    <property type="match status" value="1"/>
</dbReference>
<keyword evidence="2" id="KW-1185">Reference proteome</keyword>
<organism evidence="1 2">
    <name type="scientific">Alteribacter lacisalsi</name>
    <dbReference type="NCBI Taxonomy" id="2045244"/>
    <lineage>
        <taxon>Bacteria</taxon>
        <taxon>Bacillati</taxon>
        <taxon>Bacillota</taxon>
        <taxon>Bacilli</taxon>
        <taxon>Bacillales</taxon>
        <taxon>Bacillaceae</taxon>
        <taxon>Alteribacter</taxon>
    </lineage>
</organism>
<dbReference type="EMBL" id="PDOF01000003">
    <property type="protein sequence ID" value="PYZ95736.1"/>
    <property type="molecule type" value="Genomic_DNA"/>
</dbReference>
<dbReference type="GO" id="GO:0042601">
    <property type="term" value="C:endospore-forming forespore"/>
    <property type="evidence" value="ECO:0007669"/>
    <property type="project" value="TreeGrafter"/>
</dbReference>
<sequence>MLERSLFDHYRLYAENVMHAFELTVIEAGGETYLLMPVPSDQDEVQRQSEMAQWLHSQGEEGVPELVRTDHGRTFIDMDGTSMALYRLPAVLHTRESVNLSAGKKLAVFHQRGLYYPSGGNRKNVSGAQQWKGKWEKRLDQMESWYTHIRNERFKSPFDESFLLTYPYFMGMSENAIQLMNDIGIDDGTAALEQGNTICHRRFLENTWLTVDQKYPSAIKVPGQFMYDHFSRDLTERFREDVRNAFAMQRHSDFYTLLADYEQERPLTAVDRKLMVARLLFPLHYFDTVENYYQTVDEQKKQTFAEEFITIQNGSDFYEKRVAELQHYLLDERTRMRLPVWIG</sequence>
<dbReference type="RefSeq" id="WP_110521013.1">
    <property type="nucleotide sequence ID" value="NZ_PDOF01000003.1"/>
</dbReference>
<dbReference type="Gene3D" id="3.90.1200.10">
    <property type="match status" value="1"/>
</dbReference>
<dbReference type="InterPro" id="IPR047175">
    <property type="entry name" value="CotS-like"/>
</dbReference>
<dbReference type="Proteomes" id="UP000248066">
    <property type="component" value="Unassembled WGS sequence"/>
</dbReference>
<dbReference type="SUPFAM" id="SSF56112">
    <property type="entry name" value="Protein kinase-like (PK-like)"/>
    <property type="match status" value="1"/>
</dbReference>
<dbReference type="InterPro" id="IPR011009">
    <property type="entry name" value="Kinase-like_dom_sf"/>
</dbReference>
<protein>
    <submittedName>
        <fullName evidence="1">Spore coat protein YutH</fullName>
    </submittedName>
</protein>
<keyword evidence="1" id="KW-0167">Capsid protein</keyword>
<keyword evidence="1" id="KW-0946">Virion</keyword>
<dbReference type="PANTHER" id="PTHR39179:SF2">
    <property type="entry name" value="ENDOSPORE COAT-ASSOCIATED PROTEIN YUTH"/>
    <property type="match status" value="1"/>
</dbReference>
<dbReference type="NCBIfam" id="TIGR02905">
    <property type="entry name" value="spore_yutH"/>
    <property type="match status" value="1"/>
</dbReference>
<proteinExistence type="predicted"/>
<dbReference type="OrthoDB" id="2986702at2"/>
<comment type="caution">
    <text evidence="1">The sequence shown here is derived from an EMBL/GenBank/DDBJ whole genome shotgun (WGS) entry which is preliminary data.</text>
</comment>
<reference evidence="1 2" key="1">
    <citation type="submission" date="2017-10" db="EMBL/GenBank/DDBJ databases">
        <title>Bacillus sp. nov., a halophilic bacterium isolated from a Yangshapao Lake.</title>
        <authorList>
            <person name="Wang H."/>
        </authorList>
    </citation>
    <scope>NUCLEOTIDE SEQUENCE [LARGE SCALE GENOMIC DNA]</scope>
    <source>
        <strain evidence="1 2">YSP-3</strain>
    </source>
</reference>
<dbReference type="InterPro" id="IPR014254">
    <property type="entry name" value="Spore_coat_YutH"/>
</dbReference>